<dbReference type="CDD" id="cd00431">
    <property type="entry name" value="cysteine_hydrolases"/>
    <property type="match status" value="1"/>
</dbReference>
<evidence type="ECO:0000256" key="1">
    <source>
        <dbReference type="ARBA" id="ARBA00006336"/>
    </source>
</evidence>
<dbReference type="InterPro" id="IPR036380">
    <property type="entry name" value="Isochorismatase-like_sf"/>
</dbReference>
<dbReference type="InterPro" id="IPR050272">
    <property type="entry name" value="Isochorismatase-like_hydrls"/>
</dbReference>
<dbReference type="Proteomes" id="UP000198853">
    <property type="component" value="Unassembled WGS sequence"/>
</dbReference>
<protein>
    <submittedName>
        <fullName evidence="4">Nicotinamidase-related amidase</fullName>
    </submittedName>
</protein>
<evidence type="ECO:0000259" key="3">
    <source>
        <dbReference type="Pfam" id="PF00857"/>
    </source>
</evidence>
<keyword evidence="2" id="KW-0378">Hydrolase</keyword>
<gene>
    <name evidence="4" type="ORF">SAMN04488123_106158</name>
</gene>
<evidence type="ECO:0000256" key="2">
    <source>
        <dbReference type="ARBA" id="ARBA00022801"/>
    </source>
</evidence>
<feature type="domain" description="Isochorismatase-like" evidence="3">
    <location>
        <begin position="26"/>
        <end position="187"/>
    </location>
</feature>
<proteinExistence type="inferred from homology"/>
<dbReference type="PANTHER" id="PTHR43540">
    <property type="entry name" value="PEROXYUREIDOACRYLATE/UREIDOACRYLATE AMIDOHYDROLASE-RELATED"/>
    <property type="match status" value="1"/>
</dbReference>
<dbReference type="GO" id="GO:0016787">
    <property type="term" value="F:hydrolase activity"/>
    <property type="evidence" value="ECO:0007669"/>
    <property type="project" value="UniProtKB-KW"/>
</dbReference>
<dbReference type="AlphaFoldDB" id="A0A1G8NNB0"/>
<comment type="similarity">
    <text evidence="1">Belongs to the isochorismatase family.</text>
</comment>
<evidence type="ECO:0000313" key="5">
    <source>
        <dbReference type="Proteomes" id="UP000198853"/>
    </source>
</evidence>
<accession>A0A1G8NNB0</accession>
<dbReference type="InterPro" id="IPR000868">
    <property type="entry name" value="Isochorismatase-like_dom"/>
</dbReference>
<sequence length="215" mass="25097">MFHFSIKAGEKMRGYINQYHKEQTIALLIIDMINDLEFENGKKLYKPMREAASQIATLKAYAKSYYIPVIYVNDNYGYWQSDFRQIVDHCLYEEVRGQEIAHMLKPLEEDYFVLKPQFSGFFYTPLDLLLRYLNVRTLILTGASGNMCVHFTANDAYMRGYKVIVPRDCTASVDEKENKKALYMMENVLRINTAPVADLSIRNLITEAQAYYEET</sequence>
<dbReference type="EMBL" id="FNEN01000006">
    <property type="protein sequence ID" value="SDI81486.1"/>
    <property type="molecule type" value="Genomic_DNA"/>
</dbReference>
<dbReference type="SUPFAM" id="SSF52499">
    <property type="entry name" value="Isochorismatase-like hydrolases"/>
    <property type="match status" value="1"/>
</dbReference>
<evidence type="ECO:0000313" key="4">
    <source>
        <dbReference type="EMBL" id="SDI81486.1"/>
    </source>
</evidence>
<name>A0A1G8NNB0_9BACI</name>
<keyword evidence="5" id="KW-1185">Reference proteome</keyword>
<dbReference type="Gene3D" id="3.40.50.850">
    <property type="entry name" value="Isochorismatase-like"/>
    <property type="match status" value="1"/>
</dbReference>
<reference evidence="4 5" key="1">
    <citation type="submission" date="2016-10" db="EMBL/GenBank/DDBJ databases">
        <authorList>
            <person name="de Groot N.N."/>
        </authorList>
    </citation>
    <scope>NUCLEOTIDE SEQUENCE [LARGE SCALE GENOMIC DNA]</scope>
    <source>
        <strain evidence="4 5">DSM 21771</strain>
    </source>
</reference>
<dbReference type="Pfam" id="PF00857">
    <property type="entry name" value="Isochorismatase"/>
    <property type="match status" value="1"/>
</dbReference>
<organism evidence="4 5">
    <name type="scientific">Natribacillus halophilus</name>
    <dbReference type="NCBI Taxonomy" id="549003"/>
    <lineage>
        <taxon>Bacteria</taxon>
        <taxon>Bacillati</taxon>
        <taxon>Bacillota</taxon>
        <taxon>Bacilli</taxon>
        <taxon>Bacillales</taxon>
        <taxon>Bacillaceae</taxon>
        <taxon>Natribacillus</taxon>
    </lineage>
</organism>
<dbReference type="PANTHER" id="PTHR43540:SF6">
    <property type="entry name" value="ISOCHORISMATASE-LIKE DOMAIN-CONTAINING PROTEIN"/>
    <property type="match status" value="1"/>
</dbReference>